<evidence type="ECO:0000313" key="1">
    <source>
        <dbReference type="EMBL" id="ENU97876.1"/>
    </source>
</evidence>
<dbReference type="AlphaFoldDB" id="N8VD53"/>
<dbReference type="GO" id="GO:0002143">
    <property type="term" value="P:tRNA wobble position uridine thiolation"/>
    <property type="evidence" value="ECO:0007669"/>
    <property type="project" value="InterPro"/>
</dbReference>
<organism evidence="1 3">
    <name type="scientific">Acinetobacter variabilis</name>
    <dbReference type="NCBI Taxonomy" id="70346"/>
    <lineage>
        <taxon>Bacteria</taxon>
        <taxon>Pseudomonadati</taxon>
        <taxon>Pseudomonadota</taxon>
        <taxon>Gammaproteobacteria</taxon>
        <taxon>Moraxellales</taxon>
        <taxon>Moraxellaceae</taxon>
        <taxon>Acinetobacter</taxon>
    </lineage>
</organism>
<keyword evidence="3" id="KW-1185">Reference proteome</keyword>
<gene>
    <name evidence="1" type="ORF">F969_03253</name>
    <name evidence="2" type="ORF">IAQ69_06990</name>
</gene>
<dbReference type="EMBL" id="APPE01000077">
    <property type="protein sequence ID" value="ENU97876.1"/>
    <property type="molecule type" value="Genomic_DNA"/>
</dbReference>
<dbReference type="Pfam" id="PF04077">
    <property type="entry name" value="DsrH"/>
    <property type="match status" value="1"/>
</dbReference>
<dbReference type="Gene3D" id="3.40.1260.10">
    <property type="entry name" value="DsrEFH-like"/>
    <property type="match status" value="1"/>
</dbReference>
<name>N8VD53_9GAMM</name>
<sequence>MSDQTLYLIQSDYAATASVLDQLAQLHASDDQVVLMGESVLYLDHAFVQQLPQVYILRNDAEILISPLSENVALLDYSEFADLCLKFSRCISMK</sequence>
<evidence type="ECO:0000313" key="3">
    <source>
        <dbReference type="Proteomes" id="UP000013070"/>
    </source>
</evidence>
<dbReference type="EMBL" id="CP060811">
    <property type="protein sequence ID" value="QQN89391.1"/>
    <property type="molecule type" value="Genomic_DNA"/>
</dbReference>
<dbReference type="Proteomes" id="UP000596079">
    <property type="component" value="Chromosome"/>
</dbReference>
<evidence type="ECO:0008006" key="5">
    <source>
        <dbReference type="Google" id="ProtNLM"/>
    </source>
</evidence>
<evidence type="ECO:0000313" key="4">
    <source>
        <dbReference type="Proteomes" id="UP000596079"/>
    </source>
</evidence>
<dbReference type="PATRIC" id="fig|1217710.3.peg.3118"/>
<protein>
    <recommendedName>
        <fullName evidence="5">Sulfur relay protein TusB/DsrH</fullName>
    </recommendedName>
</protein>
<dbReference type="eggNOG" id="ENOG5031RT1">
    <property type="taxonomic scope" value="Bacteria"/>
</dbReference>
<dbReference type="RefSeq" id="WP_004785940.1">
    <property type="nucleotide sequence ID" value="NZ_CP060811.1"/>
</dbReference>
<dbReference type="Proteomes" id="UP000013070">
    <property type="component" value="Unassembled WGS sequence"/>
</dbReference>
<dbReference type="InterPro" id="IPR007215">
    <property type="entry name" value="Sulphur_relay_TusB/DsrH"/>
</dbReference>
<accession>A0A7T7WKJ5</accession>
<reference evidence="2 4" key="2">
    <citation type="submission" date="2020-08" db="EMBL/GenBank/DDBJ databases">
        <title>Emergence of ISAba1-mediated novel tet(X) in Acinetobacter variabilis from a chicken farm.</title>
        <authorList>
            <person name="Peng K."/>
            <person name="Li R."/>
        </authorList>
    </citation>
    <scope>NUCLEOTIDE SEQUENCE [LARGE SCALE GENOMIC DNA]</scope>
    <source>
        <strain evidence="2 4">XM9F202-2</strain>
    </source>
</reference>
<dbReference type="GO" id="GO:0005737">
    <property type="term" value="C:cytoplasm"/>
    <property type="evidence" value="ECO:0007669"/>
    <property type="project" value="InterPro"/>
</dbReference>
<accession>N8VD53</accession>
<dbReference type="HOGENOM" id="CLU_179032_0_0_6"/>
<evidence type="ECO:0000313" key="2">
    <source>
        <dbReference type="EMBL" id="QQN89391.1"/>
    </source>
</evidence>
<proteinExistence type="predicted"/>
<reference evidence="1 3" key="1">
    <citation type="submission" date="2013-02" db="EMBL/GenBank/DDBJ databases">
        <title>The Genome Sequence of Acinetobacter sp. NIPH 899.</title>
        <authorList>
            <consortium name="The Broad Institute Genome Sequencing Platform"/>
            <consortium name="The Broad Institute Genome Sequencing Center for Infectious Disease"/>
            <person name="Cerqueira G."/>
            <person name="Feldgarden M."/>
            <person name="Courvalin P."/>
            <person name="Perichon B."/>
            <person name="Grillot-Courvalin C."/>
            <person name="Clermont D."/>
            <person name="Rocha E."/>
            <person name="Yoon E.-J."/>
            <person name="Nemec A."/>
            <person name="Walker B."/>
            <person name="Young S.K."/>
            <person name="Zeng Q."/>
            <person name="Gargeya S."/>
            <person name="Fitzgerald M."/>
            <person name="Haas B."/>
            <person name="Abouelleil A."/>
            <person name="Alvarado L."/>
            <person name="Arachchi H.M."/>
            <person name="Berlin A.M."/>
            <person name="Chapman S.B."/>
            <person name="Dewar J."/>
            <person name="Goldberg J."/>
            <person name="Griggs A."/>
            <person name="Gujja S."/>
            <person name="Hansen M."/>
            <person name="Howarth C."/>
            <person name="Imamovic A."/>
            <person name="Larimer J."/>
            <person name="McCowan C."/>
            <person name="Murphy C."/>
            <person name="Neiman D."/>
            <person name="Pearson M."/>
            <person name="Priest M."/>
            <person name="Roberts A."/>
            <person name="Saif S."/>
            <person name="Shea T."/>
            <person name="Sisk P."/>
            <person name="Sykes S."/>
            <person name="Wortman J."/>
            <person name="Nusbaum C."/>
            <person name="Birren B."/>
        </authorList>
    </citation>
    <scope>NUCLEOTIDE SEQUENCE [LARGE SCALE GENOMIC DNA]</scope>
    <source>
        <strain evidence="1 3">NIPH 899</strain>
    </source>
</reference>
<dbReference type="SUPFAM" id="SSF75169">
    <property type="entry name" value="DsrEFH-like"/>
    <property type="match status" value="1"/>
</dbReference>
<dbReference type="InterPro" id="IPR027396">
    <property type="entry name" value="DsrEFH-like"/>
</dbReference>